<feature type="region of interest" description="Disordered" evidence="1">
    <location>
        <begin position="56"/>
        <end position="188"/>
    </location>
</feature>
<accession>A0A4T0IYP8</accession>
<feature type="compositionally biased region" description="Polar residues" evidence="1">
    <location>
        <begin position="134"/>
        <end position="147"/>
    </location>
</feature>
<feature type="compositionally biased region" description="Basic and acidic residues" evidence="1">
    <location>
        <begin position="58"/>
        <end position="76"/>
    </location>
</feature>
<proteinExistence type="predicted"/>
<sequence length="196" mass="21902">MPFRKFARALKTRFRSKEGEWEDNERISRPELLHHSNKWLKDLDIVDVSGAATAMSKENGEKGLKRVKNGRWERKGSRSSVSSVNSLGRGGRKIRNSLTLDSPSSPQRMRTKSMFGGGAVRCETDAEAEESHTPSHPLNQTNTSGAHTYSPPPSSDVRSPRKSVPYKTRKRAYTVEENAPPVPPLPADYLCMHPCT</sequence>
<feature type="compositionally biased region" description="Low complexity" evidence="1">
    <location>
        <begin position="78"/>
        <end position="87"/>
    </location>
</feature>
<organism evidence="2 3">
    <name type="scientific">Wallemia ichthyophaga</name>
    <dbReference type="NCBI Taxonomy" id="245174"/>
    <lineage>
        <taxon>Eukaryota</taxon>
        <taxon>Fungi</taxon>
        <taxon>Dikarya</taxon>
        <taxon>Basidiomycota</taxon>
        <taxon>Wallemiomycotina</taxon>
        <taxon>Wallemiomycetes</taxon>
        <taxon>Wallemiales</taxon>
        <taxon>Wallemiaceae</taxon>
        <taxon>Wallemia</taxon>
    </lineage>
</organism>
<dbReference type="EMBL" id="SPOI01000177">
    <property type="protein sequence ID" value="TIB33822.1"/>
    <property type="molecule type" value="Genomic_DNA"/>
</dbReference>
<name>A0A4T0IYP8_WALIC</name>
<feature type="compositionally biased region" description="Polar residues" evidence="1">
    <location>
        <begin position="96"/>
        <end position="108"/>
    </location>
</feature>
<evidence type="ECO:0000313" key="2">
    <source>
        <dbReference type="EMBL" id="TIB33822.1"/>
    </source>
</evidence>
<comment type="caution">
    <text evidence="2">The sequence shown here is derived from an EMBL/GenBank/DDBJ whole genome shotgun (WGS) entry which is preliminary data.</text>
</comment>
<evidence type="ECO:0000313" key="3">
    <source>
        <dbReference type="Proteomes" id="UP000310689"/>
    </source>
</evidence>
<gene>
    <name evidence="2" type="ORF">E3P86_02932</name>
</gene>
<evidence type="ECO:0000256" key="1">
    <source>
        <dbReference type="SAM" id="MobiDB-lite"/>
    </source>
</evidence>
<dbReference type="Proteomes" id="UP000310689">
    <property type="component" value="Unassembled WGS sequence"/>
</dbReference>
<dbReference type="AlphaFoldDB" id="A0A4T0IYP8"/>
<protein>
    <submittedName>
        <fullName evidence="2">Uncharacterized protein</fullName>
    </submittedName>
</protein>
<reference evidence="2 3" key="1">
    <citation type="submission" date="2019-03" db="EMBL/GenBank/DDBJ databases">
        <title>Sequencing 23 genomes of Wallemia ichthyophaga.</title>
        <authorList>
            <person name="Gostincar C."/>
        </authorList>
    </citation>
    <scope>NUCLEOTIDE SEQUENCE [LARGE SCALE GENOMIC DNA]</scope>
    <source>
        <strain evidence="2 3">EXF-6200</strain>
    </source>
</reference>